<proteinExistence type="predicted"/>
<reference evidence="1 2" key="1">
    <citation type="submission" date="2024-04" db="EMBL/GenBank/DDBJ databases">
        <title>Tritrichomonas musculus Genome.</title>
        <authorList>
            <person name="Alves-Ferreira E."/>
            <person name="Grigg M."/>
            <person name="Lorenzi H."/>
            <person name="Galac M."/>
        </authorList>
    </citation>
    <scope>NUCLEOTIDE SEQUENCE [LARGE SCALE GENOMIC DNA]</scope>
    <source>
        <strain evidence="1 2">EAF2021</strain>
    </source>
</reference>
<dbReference type="Proteomes" id="UP001470230">
    <property type="component" value="Unassembled WGS sequence"/>
</dbReference>
<sequence length="429" mass="48721">MEGDPTQQRTAEPDELDIRFLPSDPELIIPQIQRLSIQNRTIGFETLVNITGGPMSPDIQKLLDQGLFPIVISSMNETNLKIIGLICTATRHLSAVAPQHFLELINTIPIKFLLSIPNVPEVIDFLQESAYNFEEFGNLLLSEENAQIFLNSIGTWLSQEDTAKSALELLITLSQLPNTNGFDFSIVKPFVDGQYSPDIRALALNLLTQVEPQNAEHYIQTLFSMFMNEKPTPNVFQIIHDYLQLFPNFFVNLIPQIYQRSMENIDVPDSAILLADISSHLDQPSREQIIALIFQQPNLCIERADAIYRMCSGNNNNYKITLPPNFIEQLVSNMEACDSEEVLQCTEAILKLHANYFASPELQAKILPVFEREPQFSVYGFKTILFCCNNCEVAAPVLQAFYNFAHQFESNFDEEIHSDVLKFLQSHKL</sequence>
<name>A0ABR2L6V2_9EUKA</name>
<gene>
    <name evidence="1" type="ORF">M9Y10_001384</name>
</gene>
<dbReference type="InterPro" id="IPR016024">
    <property type="entry name" value="ARM-type_fold"/>
</dbReference>
<accession>A0ABR2L6V2</accession>
<protein>
    <submittedName>
        <fullName evidence="1">Uncharacterized protein</fullName>
    </submittedName>
</protein>
<evidence type="ECO:0000313" key="1">
    <source>
        <dbReference type="EMBL" id="KAK8899085.1"/>
    </source>
</evidence>
<comment type="caution">
    <text evidence="1">The sequence shown here is derived from an EMBL/GenBank/DDBJ whole genome shotgun (WGS) entry which is preliminary data.</text>
</comment>
<evidence type="ECO:0000313" key="2">
    <source>
        <dbReference type="Proteomes" id="UP001470230"/>
    </source>
</evidence>
<organism evidence="1 2">
    <name type="scientific">Tritrichomonas musculus</name>
    <dbReference type="NCBI Taxonomy" id="1915356"/>
    <lineage>
        <taxon>Eukaryota</taxon>
        <taxon>Metamonada</taxon>
        <taxon>Parabasalia</taxon>
        <taxon>Tritrichomonadida</taxon>
        <taxon>Tritrichomonadidae</taxon>
        <taxon>Tritrichomonas</taxon>
    </lineage>
</organism>
<dbReference type="SUPFAM" id="SSF48371">
    <property type="entry name" value="ARM repeat"/>
    <property type="match status" value="1"/>
</dbReference>
<dbReference type="EMBL" id="JAPFFF010000001">
    <property type="protein sequence ID" value="KAK8899085.1"/>
    <property type="molecule type" value="Genomic_DNA"/>
</dbReference>
<keyword evidence="2" id="KW-1185">Reference proteome</keyword>